<dbReference type="RefSeq" id="WP_170861186.1">
    <property type="nucleotide sequence ID" value="NZ_FOEE01000014.1"/>
</dbReference>
<dbReference type="Gene3D" id="3.10.450.50">
    <property type="match status" value="1"/>
</dbReference>
<feature type="domain" description="SnoaL-like" evidence="1">
    <location>
        <begin position="8"/>
        <end position="131"/>
    </location>
</feature>
<dbReference type="EMBL" id="FOEE01000014">
    <property type="protein sequence ID" value="SEP19864.1"/>
    <property type="molecule type" value="Genomic_DNA"/>
</dbReference>
<dbReference type="STRING" id="673521.SAMN05660991_03854"/>
<name>A0A1H8VX22_9ACTN</name>
<reference evidence="3" key="1">
    <citation type="submission" date="2016-10" db="EMBL/GenBank/DDBJ databases">
        <authorList>
            <person name="Varghese N."/>
            <person name="Submissions S."/>
        </authorList>
    </citation>
    <scope>NUCLEOTIDE SEQUENCE [LARGE SCALE GENOMIC DNA]</scope>
    <source>
        <strain evidence="3">DSM 45413</strain>
    </source>
</reference>
<dbReference type="SUPFAM" id="SSF54427">
    <property type="entry name" value="NTF2-like"/>
    <property type="match status" value="1"/>
</dbReference>
<dbReference type="Pfam" id="PF13577">
    <property type="entry name" value="SnoaL_4"/>
    <property type="match status" value="1"/>
</dbReference>
<dbReference type="AlphaFoldDB" id="A0A1H8VX22"/>
<accession>A0A1H8VX22</accession>
<organism evidence="2 3">
    <name type="scientific">Trujillonella endophytica</name>
    <dbReference type="NCBI Taxonomy" id="673521"/>
    <lineage>
        <taxon>Bacteria</taxon>
        <taxon>Bacillati</taxon>
        <taxon>Actinomycetota</taxon>
        <taxon>Actinomycetes</taxon>
        <taxon>Geodermatophilales</taxon>
        <taxon>Geodermatophilaceae</taxon>
        <taxon>Trujillonella</taxon>
    </lineage>
</organism>
<gene>
    <name evidence="2" type="ORF">SAMN05660991_03854</name>
</gene>
<evidence type="ECO:0000313" key="2">
    <source>
        <dbReference type="EMBL" id="SEP19864.1"/>
    </source>
</evidence>
<evidence type="ECO:0000313" key="3">
    <source>
        <dbReference type="Proteomes" id="UP000198960"/>
    </source>
</evidence>
<sequence>MPPFPDAELGALSRRYAAAADNGDAAAFAAVFTPDGRLAVHYPADGDRPSTDLRGTGALTAVPGRLAERFDRTFHLLGQVGTEPDGDEATGLVYCLAHHLSRSAGTDLVMFLRYRDRYRRGDDGAWRIAERVGRIEWTETRPVDALPGGVA</sequence>
<dbReference type="Proteomes" id="UP000198960">
    <property type="component" value="Unassembled WGS sequence"/>
</dbReference>
<dbReference type="InterPro" id="IPR037401">
    <property type="entry name" value="SnoaL-like"/>
</dbReference>
<protein>
    <submittedName>
        <fullName evidence="2">SnoaL-like domain-containing protein</fullName>
    </submittedName>
</protein>
<evidence type="ECO:0000259" key="1">
    <source>
        <dbReference type="Pfam" id="PF13577"/>
    </source>
</evidence>
<keyword evidence="3" id="KW-1185">Reference proteome</keyword>
<proteinExistence type="predicted"/>
<dbReference type="InterPro" id="IPR032710">
    <property type="entry name" value="NTF2-like_dom_sf"/>
</dbReference>